<dbReference type="Proteomes" id="UP000601223">
    <property type="component" value="Unassembled WGS sequence"/>
</dbReference>
<keyword evidence="3" id="KW-1185">Reference proteome</keyword>
<evidence type="ECO:0000313" key="2">
    <source>
        <dbReference type="EMBL" id="GIF79899.1"/>
    </source>
</evidence>
<reference evidence="2 3" key="1">
    <citation type="submission" date="2021-01" db="EMBL/GenBank/DDBJ databases">
        <title>Whole genome shotgun sequence of Catellatospora bangladeshensis NBRC 107357.</title>
        <authorList>
            <person name="Komaki H."/>
            <person name="Tamura T."/>
        </authorList>
    </citation>
    <scope>NUCLEOTIDE SEQUENCE [LARGE SCALE GENOMIC DNA]</scope>
    <source>
        <strain evidence="2 3">NBRC 107357</strain>
    </source>
</reference>
<dbReference type="EMBL" id="BONF01000008">
    <property type="protein sequence ID" value="GIF79899.1"/>
    <property type="molecule type" value="Genomic_DNA"/>
</dbReference>
<dbReference type="AlphaFoldDB" id="A0A8J3JMM3"/>
<protein>
    <submittedName>
        <fullName evidence="2">Uncharacterized protein</fullName>
    </submittedName>
</protein>
<feature type="region of interest" description="Disordered" evidence="1">
    <location>
        <begin position="205"/>
        <end position="246"/>
    </location>
</feature>
<evidence type="ECO:0000313" key="3">
    <source>
        <dbReference type="Proteomes" id="UP000601223"/>
    </source>
</evidence>
<gene>
    <name evidence="2" type="ORF">Cba03nite_12480</name>
</gene>
<evidence type="ECO:0000256" key="1">
    <source>
        <dbReference type="SAM" id="MobiDB-lite"/>
    </source>
</evidence>
<feature type="compositionally biased region" description="Low complexity" evidence="1">
    <location>
        <begin position="206"/>
        <end position="246"/>
    </location>
</feature>
<organism evidence="2 3">
    <name type="scientific">Catellatospora bangladeshensis</name>
    <dbReference type="NCBI Taxonomy" id="310355"/>
    <lineage>
        <taxon>Bacteria</taxon>
        <taxon>Bacillati</taxon>
        <taxon>Actinomycetota</taxon>
        <taxon>Actinomycetes</taxon>
        <taxon>Micromonosporales</taxon>
        <taxon>Micromonosporaceae</taxon>
        <taxon>Catellatospora</taxon>
    </lineage>
</organism>
<name>A0A8J3JMM3_9ACTN</name>
<sequence>MLAAVSVTGRGSLSRRLGRGLLDTAAPRLRMIIVVLALGISGLFGGWETVPAAPEPQHTAGTAIGGGPWQVEVLEAKVAGDMPPLRRQDENNRWVYVIANVTITAHESITLTKQILRLSGVEGLLTEEPYDMALDRDKRVIRRLHPNMTEKVVFFWEQDGDAPLPTSLTVLVQARTYREDSLSHEAKWMDDDEVAGRVTLPVIDNRAAASPSASPRPSASVTAKPGASPKPSRSPRSASPSARATP</sequence>
<proteinExistence type="predicted"/>
<comment type="caution">
    <text evidence="2">The sequence shown here is derived from an EMBL/GenBank/DDBJ whole genome shotgun (WGS) entry which is preliminary data.</text>
</comment>
<accession>A0A8J3JMM3</accession>